<sequence length="702" mass="80959">MSNAFKREMNLSGKVLIYAVEPHSTAIAHVLRMLKRDLTAVLGIEPEFAADPRQAQIRIGLAGENDSCPAHPEAFEFRFVSDEVSVLHIVGRDELGVVYGVLAFSRKFLGIQPFWYWMDQEIKSRSEVMIPCVDYASSPRKVRYRGWFVNDEVCLIGWKPEYPPTREVWEPVFEALLRSGGNMVIPGTDLPRHGIHYELASEMGLWVTHHHAEPLGAEMFARAYPGREMSYLREPERYEQLWRQAIEEQRHRKVVWVLSFRGQGDKPFWEDDPSFDTPFKRGELIGQVMQKQYDMIREYVEDPVCCVALYGEIAELYQEGWISLPENTIRVWADNGYGKMVSRRRDDINLRIPSLPGIKDSGRHGLYIHVTFHDLQASNHLTMFAGSADFLKSELEAAFAVGASDYLILNSGNIRPHAYPLDIVSTLWNEGTIDTKEHLQSFVRSYYVSEHEALARLYHSYAEATLPYGPHPDDLAGEQYYHHPARQIIGHWLQGKEAESDRRLDWAVGAGSFEQQVKAFEQRLAPAIDKWKNWLEQCDGTLAKLGAEDRQRAEDHLRFHGELHLSGSEGFYQLCRSYAAHRLGQYPQAFVLASESLRHYRRGLDALRAAEHGKWADFYRADWLTNIASTVQNVDTLRKVLRMHGDSPDFFLWYKQYLMPETEKHIYLENTHREPLTDDDLAARLKERLFTDAGCPIDVDRK</sequence>
<keyword evidence="1" id="KW-0378">Hydrolase</keyword>
<evidence type="ECO:0000313" key="2">
    <source>
        <dbReference type="EMBL" id="GGH70972.1"/>
    </source>
</evidence>
<evidence type="ECO:0000256" key="1">
    <source>
        <dbReference type="ARBA" id="ARBA00022801"/>
    </source>
</evidence>
<gene>
    <name evidence="2" type="ORF">GCM10007362_07620</name>
</gene>
<evidence type="ECO:0000313" key="3">
    <source>
        <dbReference type="Proteomes" id="UP000605427"/>
    </source>
</evidence>
<proteinExistence type="predicted"/>
<dbReference type="RefSeq" id="WP_172239265.1">
    <property type="nucleotide sequence ID" value="NZ_BMDD01000001.1"/>
</dbReference>
<dbReference type="PANTHER" id="PTHR37842">
    <property type="match status" value="1"/>
</dbReference>
<dbReference type="Pfam" id="PF15979">
    <property type="entry name" value="Glyco_hydro_115"/>
    <property type="match status" value="1"/>
</dbReference>
<dbReference type="Gene3D" id="3.20.20.520">
    <property type="entry name" value="Glycosyl hydrolase family 115"/>
    <property type="match status" value="1"/>
</dbReference>
<dbReference type="Proteomes" id="UP000605427">
    <property type="component" value="Unassembled WGS sequence"/>
</dbReference>
<evidence type="ECO:0008006" key="4">
    <source>
        <dbReference type="Google" id="ProtNLM"/>
    </source>
</evidence>
<dbReference type="PANTHER" id="PTHR37842:SF2">
    <property type="entry name" value="GYLCOSYL HYDROLASE 115 C-TERMINAL DOMAIN-CONTAINING PROTEIN"/>
    <property type="match status" value="1"/>
</dbReference>
<reference evidence="3" key="1">
    <citation type="journal article" date="2019" name="Int. J. Syst. Evol. Microbiol.">
        <title>The Global Catalogue of Microorganisms (GCM) 10K type strain sequencing project: providing services to taxonomists for standard genome sequencing and annotation.</title>
        <authorList>
            <consortium name="The Broad Institute Genomics Platform"/>
            <consortium name="The Broad Institute Genome Sequencing Center for Infectious Disease"/>
            <person name="Wu L."/>
            <person name="Ma J."/>
        </authorList>
    </citation>
    <scope>NUCLEOTIDE SEQUENCE [LARGE SCALE GENOMIC DNA]</scope>
    <source>
        <strain evidence="3">CCM 8702</strain>
    </source>
</reference>
<comment type="caution">
    <text evidence="2">The sequence shown here is derived from an EMBL/GenBank/DDBJ whole genome shotgun (WGS) entry which is preliminary data.</text>
</comment>
<protein>
    <recommendedName>
        <fullName evidence="4">Glycosyl hydrolase family 115</fullName>
    </recommendedName>
</protein>
<accession>A0ABQ1ZNW2</accession>
<dbReference type="InterPro" id="IPR042301">
    <property type="entry name" value="GH115_sf"/>
</dbReference>
<dbReference type="InterPro" id="IPR029018">
    <property type="entry name" value="Hex-like_dom2"/>
</dbReference>
<name>A0ABQ1ZNW2_9BACL</name>
<dbReference type="SUPFAM" id="SSF55545">
    <property type="entry name" value="beta-N-acetylhexosaminidase-like domain"/>
    <property type="match status" value="1"/>
</dbReference>
<keyword evidence="3" id="KW-1185">Reference proteome</keyword>
<dbReference type="InterPro" id="IPR031924">
    <property type="entry name" value="GH115"/>
</dbReference>
<dbReference type="EMBL" id="BMDD01000001">
    <property type="protein sequence ID" value="GGH70972.1"/>
    <property type="molecule type" value="Genomic_DNA"/>
</dbReference>
<dbReference type="Gene3D" id="3.30.379.10">
    <property type="entry name" value="Chitobiase/beta-hexosaminidase domain 2-like"/>
    <property type="match status" value="1"/>
</dbReference>
<organism evidence="2 3">
    <name type="scientific">Saccharibacillus endophyticus</name>
    <dbReference type="NCBI Taxonomy" id="2060666"/>
    <lineage>
        <taxon>Bacteria</taxon>
        <taxon>Bacillati</taxon>
        <taxon>Bacillota</taxon>
        <taxon>Bacilli</taxon>
        <taxon>Bacillales</taxon>
        <taxon>Paenibacillaceae</taxon>
        <taxon>Saccharibacillus</taxon>
    </lineage>
</organism>